<comment type="caution">
    <text evidence="3">The sequence shown here is derived from an EMBL/GenBank/DDBJ whole genome shotgun (WGS) entry which is preliminary data.</text>
</comment>
<name>A0A2W1L8K3_9BACL</name>
<evidence type="ECO:0000256" key="1">
    <source>
        <dbReference type="SAM" id="MobiDB-lite"/>
    </source>
</evidence>
<feature type="transmembrane region" description="Helical" evidence="2">
    <location>
        <begin position="120"/>
        <end position="138"/>
    </location>
</feature>
<dbReference type="AlphaFoldDB" id="A0A2W1L8K3"/>
<organism evidence="3 4">
    <name type="scientific">Paenibacillus sambharensis</name>
    <dbReference type="NCBI Taxonomy" id="1803190"/>
    <lineage>
        <taxon>Bacteria</taxon>
        <taxon>Bacillati</taxon>
        <taxon>Bacillota</taxon>
        <taxon>Bacilli</taxon>
        <taxon>Bacillales</taxon>
        <taxon>Paenibacillaceae</taxon>
        <taxon>Paenibacillus</taxon>
    </lineage>
</organism>
<reference evidence="3 4" key="1">
    <citation type="submission" date="2018-06" db="EMBL/GenBank/DDBJ databases">
        <title>Paenibacillus imtechensis sp. nov.</title>
        <authorList>
            <person name="Pinnaka A.K."/>
            <person name="Singh H."/>
            <person name="Kaur M."/>
        </authorList>
    </citation>
    <scope>NUCLEOTIDE SEQUENCE [LARGE SCALE GENOMIC DNA]</scope>
    <source>
        <strain evidence="3 4">SMB1</strain>
    </source>
</reference>
<keyword evidence="2" id="KW-0812">Transmembrane</keyword>
<feature type="transmembrane region" description="Helical" evidence="2">
    <location>
        <begin position="150"/>
        <end position="172"/>
    </location>
</feature>
<feature type="transmembrane region" description="Helical" evidence="2">
    <location>
        <begin position="178"/>
        <end position="200"/>
    </location>
</feature>
<feature type="compositionally biased region" description="Low complexity" evidence="1">
    <location>
        <begin position="16"/>
        <end position="38"/>
    </location>
</feature>
<protein>
    <submittedName>
        <fullName evidence="3">Uncharacterized protein</fullName>
    </submittedName>
</protein>
<feature type="region of interest" description="Disordered" evidence="1">
    <location>
        <begin position="16"/>
        <end position="43"/>
    </location>
</feature>
<dbReference type="Proteomes" id="UP000249522">
    <property type="component" value="Unassembled WGS sequence"/>
</dbReference>
<evidence type="ECO:0000313" key="3">
    <source>
        <dbReference type="EMBL" id="PZD94470.1"/>
    </source>
</evidence>
<evidence type="ECO:0000256" key="2">
    <source>
        <dbReference type="SAM" id="Phobius"/>
    </source>
</evidence>
<sequence>MPSGSAGVETAAASAMPASGPAAHPGGQAQAGPGSTGPTVTDQLNPYLQKAKSGSKMYLNYFLNTLKSPYTAGRQMGGEQFVNGIITIVLYAVLIPLMFYALTLGERFQPSFGSMVIKPAITYAILMMLVTVYCFAAVRLAKSQAGFKEVAARFGAFLVPFVALLVVAFVFAALKSSLLGIFLLLGFVGAIFTVPAFVVNSFNNNPGTGLDAIYGTVLTYVATFITLILMASFLVDQIVRQLPFSSY</sequence>
<feature type="transmembrane region" description="Helical" evidence="2">
    <location>
        <begin position="212"/>
        <end position="235"/>
    </location>
</feature>
<evidence type="ECO:0000313" key="4">
    <source>
        <dbReference type="Proteomes" id="UP000249522"/>
    </source>
</evidence>
<gene>
    <name evidence="3" type="ORF">DNH61_18945</name>
</gene>
<keyword evidence="2" id="KW-1133">Transmembrane helix</keyword>
<keyword evidence="2" id="KW-0472">Membrane</keyword>
<keyword evidence="4" id="KW-1185">Reference proteome</keyword>
<feature type="transmembrane region" description="Helical" evidence="2">
    <location>
        <begin position="81"/>
        <end position="100"/>
    </location>
</feature>
<accession>A0A2W1L8K3</accession>
<dbReference type="EMBL" id="QKRB01000053">
    <property type="protein sequence ID" value="PZD94470.1"/>
    <property type="molecule type" value="Genomic_DNA"/>
</dbReference>
<proteinExistence type="predicted"/>